<keyword evidence="4" id="KW-1185">Reference proteome</keyword>
<dbReference type="Gene3D" id="3.30.429.10">
    <property type="entry name" value="Macrophage Migration Inhibitory Factor"/>
    <property type="match status" value="1"/>
</dbReference>
<dbReference type="AlphaFoldDB" id="D3UH70"/>
<evidence type="ECO:0000256" key="1">
    <source>
        <dbReference type="ARBA" id="ARBA00023235"/>
    </source>
</evidence>
<dbReference type="eggNOG" id="COG1942">
    <property type="taxonomic scope" value="Bacteria"/>
</dbReference>
<name>D3UH70_HELM1</name>
<dbReference type="InterPro" id="IPR004370">
    <property type="entry name" value="4-OT-like_dom"/>
</dbReference>
<dbReference type="Pfam" id="PF01361">
    <property type="entry name" value="Tautomerase"/>
    <property type="match status" value="1"/>
</dbReference>
<evidence type="ECO:0000313" key="3">
    <source>
        <dbReference type="EMBL" id="CBG39842.1"/>
    </source>
</evidence>
<reference evidence="3 4" key="1">
    <citation type="journal article" date="2010" name="BMC Genomics">
        <title>Comparative genomics and proteomics of Helicobacter mustelae, an ulcerogenic and carcinogenic gastric pathogen.</title>
        <authorList>
            <person name="O'Toole P.W."/>
            <person name="Snelling W.J."/>
            <person name="Canchaya C."/>
            <person name="Forde B.M."/>
            <person name="Hardie K.R."/>
            <person name="Josenhans C."/>
            <person name="Graham R.L.J."/>
            <person name="McMullan G."/>
            <person name="Parkhill J."/>
            <person name="Belda E."/>
            <person name="Bentley S.D."/>
        </authorList>
    </citation>
    <scope>NUCLEOTIDE SEQUENCE [LARGE SCALE GENOMIC DNA]</scope>
    <source>
        <strain evidence="4">ATCC 43772 / LMG 18044 / NCTC 12198 / 12198</strain>
    </source>
</reference>
<accession>D3UH70</accession>
<dbReference type="EMBL" id="FN555004">
    <property type="protein sequence ID" value="CBG39842.1"/>
    <property type="molecule type" value="Genomic_DNA"/>
</dbReference>
<dbReference type="Proteomes" id="UP000001522">
    <property type="component" value="Chromosome"/>
</dbReference>
<dbReference type="KEGG" id="hms:HMU05810"/>
<dbReference type="STRING" id="679897.HMU05810"/>
<dbReference type="HOGENOM" id="CLU_148073_1_1_7"/>
<dbReference type="RefSeq" id="WP_013022926.1">
    <property type="nucleotide sequence ID" value="NC_013949.1"/>
</dbReference>
<dbReference type="SUPFAM" id="SSF55331">
    <property type="entry name" value="Tautomerase/MIF"/>
    <property type="match status" value="1"/>
</dbReference>
<sequence>MPYVDVKVAGKLTIEQKREIAGEIAATLERVANKPKENVYISFTEFDRENFAKGEHILSDLDKKSQS</sequence>
<evidence type="ECO:0000313" key="4">
    <source>
        <dbReference type="Proteomes" id="UP000001522"/>
    </source>
</evidence>
<dbReference type="EC" id="5.3.2.-" evidence="3"/>
<feature type="domain" description="4-oxalocrotonate tautomerase-like" evidence="2">
    <location>
        <begin position="2"/>
        <end position="59"/>
    </location>
</feature>
<dbReference type="GO" id="GO:0016853">
    <property type="term" value="F:isomerase activity"/>
    <property type="evidence" value="ECO:0007669"/>
    <property type="project" value="UniProtKB-KW"/>
</dbReference>
<dbReference type="InterPro" id="IPR014347">
    <property type="entry name" value="Tautomerase/MIF_sf"/>
</dbReference>
<evidence type="ECO:0000259" key="2">
    <source>
        <dbReference type="Pfam" id="PF01361"/>
    </source>
</evidence>
<organism evidence="3 4">
    <name type="scientific">Helicobacter mustelae (strain ATCC 43772 / CCUG 25715 / CIP 103759 / LMG 18044 / NCTC 12198 / R85-136P)</name>
    <name type="common">Campylobacter mustelae</name>
    <dbReference type="NCBI Taxonomy" id="679897"/>
    <lineage>
        <taxon>Bacteria</taxon>
        <taxon>Pseudomonadati</taxon>
        <taxon>Campylobacterota</taxon>
        <taxon>Epsilonproteobacteria</taxon>
        <taxon>Campylobacterales</taxon>
        <taxon>Helicobacteraceae</taxon>
        <taxon>Helicobacter</taxon>
    </lineage>
</organism>
<protein>
    <submittedName>
        <fullName evidence="3">Putative 4-oxalocrotonate tautomerase</fullName>
        <ecNumber evidence="3">5.3.2.-</ecNumber>
    </submittedName>
</protein>
<keyword evidence="1 3" id="KW-0413">Isomerase</keyword>
<proteinExistence type="predicted"/>
<gene>
    <name evidence="3" type="ordered locus">HMU05810</name>
</gene>